<feature type="transmembrane region" description="Helical" evidence="6">
    <location>
        <begin position="109"/>
        <end position="129"/>
    </location>
</feature>
<keyword evidence="5 6" id="KW-0472">Membrane</keyword>
<organism evidence="7 8">
    <name type="scientific">Paenibacillus glycinis</name>
    <dbReference type="NCBI Taxonomy" id="2697035"/>
    <lineage>
        <taxon>Bacteria</taxon>
        <taxon>Bacillati</taxon>
        <taxon>Bacillota</taxon>
        <taxon>Bacilli</taxon>
        <taxon>Bacillales</taxon>
        <taxon>Paenibacillaceae</taxon>
        <taxon>Paenibacillus</taxon>
    </lineage>
</organism>
<keyword evidence="2" id="KW-0813">Transport</keyword>
<feature type="transmembrane region" description="Helical" evidence="6">
    <location>
        <begin position="135"/>
        <end position="157"/>
    </location>
</feature>
<dbReference type="EMBL" id="JAAAMV010000013">
    <property type="protein sequence ID" value="NBD25594.1"/>
    <property type="molecule type" value="Genomic_DNA"/>
</dbReference>
<feature type="transmembrane region" description="Helical" evidence="6">
    <location>
        <begin position="44"/>
        <end position="62"/>
    </location>
</feature>
<evidence type="ECO:0000256" key="1">
    <source>
        <dbReference type="ARBA" id="ARBA00004141"/>
    </source>
</evidence>
<evidence type="ECO:0000256" key="5">
    <source>
        <dbReference type="ARBA" id="ARBA00023136"/>
    </source>
</evidence>
<dbReference type="Pfam" id="PF01384">
    <property type="entry name" value="PHO4"/>
    <property type="match status" value="1"/>
</dbReference>
<evidence type="ECO:0000313" key="8">
    <source>
        <dbReference type="Proteomes" id="UP000665561"/>
    </source>
</evidence>
<keyword evidence="3 6" id="KW-0812">Transmembrane</keyword>
<dbReference type="PANTHER" id="PTHR11101">
    <property type="entry name" value="PHOSPHATE TRANSPORTER"/>
    <property type="match status" value="1"/>
</dbReference>
<comment type="caution">
    <text evidence="7">The sequence shown here is derived from an EMBL/GenBank/DDBJ whole genome shotgun (WGS) entry which is preliminary data.</text>
</comment>
<evidence type="ECO:0000256" key="2">
    <source>
        <dbReference type="ARBA" id="ARBA00022448"/>
    </source>
</evidence>
<evidence type="ECO:0000256" key="4">
    <source>
        <dbReference type="ARBA" id="ARBA00022989"/>
    </source>
</evidence>
<evidence type="ECO:0000256" key="3">
    <source>
        <dbReference type="ARBA" id="ARBA00022692"/>
    </source>
</evidence>
<name>A0ABW9XSH0_9BACL</name>
<accession>A0ABW9XSH0</accession>
<feature type="transmembrane region" description="Helical" evidence="6">
    <location>
        <begin position="6"/>
        <end position="23"/>
    </location>
</feature>
<proteinExistence type="predicted"/>
<dbReference type="RefSeq" id="WP_161744495.1">
    <property type="nucleotide sequence ID" value="NZ_JAAAMV010000013.1"/>
</dbReference>
<keyword evidence="8" id="KW-1185">Reference proteome</keyword>
<keyword evidence="4 6" id="KW-1133">Transmembrane helix</keyword>
<gene>
    <name evidence="7" type="ORF">GT019_17115</name>
</gene>
<evidence type="ECO:0000256" key="6">
    <source>
        <dbReference type="SAM" id="Phobius"/>
    </source>
</evidence>
<feature type="transmembrane region" description="Helical" evidence="6">
    <location>
        <begin position="82"/>
        <end position="102"/>
    </location>
</feature>
<reference evidence="7 8" key="1">
    <citation type="submission" date="2020-01" db="EMBL/GenBank/DDBJ databases">
        <title>Paenibacillus soybeanensis sp. nov. isolated from the nodules of soybean (Glycine max(L.) Merr).</title>
        <authorList>
            <person name="Wang H."/>
        </authorList>
    </citation>
    <scope>NUCLEOTIDE SEQUENCE [LARGE SCALE GENOMIC DNA]</scope>
    <source>
        <strain evidence="7 8">T1</strain>
    </source>
</reference>
<dbReference type="PANTHER" id="PTHR11101:SF80">
    <property type="entry name" value="PHOSPHATE TRANSPORTER"/>
    <property type="match status" value="1"/>
</dbReference>
<sequence length="332" mass="35162">MDIYIWVGVVIFLALAFDFINGFHDTANAIATTVSTRALSPRMAIILASMMNFLGAVMFTGVAKTIGGKIADPRILEHGVQVVVATLIGAIAWNLLTWWFGIPSSSSHALIGSLTGAVVSSAGFGAINGDGFVDIIKALILSPLIAFAGGFVVMWILKRIFARSSPHQVNKAFRSGQILTAAFQSFTHGTNDAQKAMGIITFALVTAGVQDNTDVIPLWVKISAATAMALGTSIGGWKIIKTMGTKIFKIEPINGFAADITSATVIFTATLTHLPVSTTHVITSSILGVGSAKRFAAVKWDLAGRIVISWIITIPITMVLAALIYQIIALFI</sequence>
<dbReference type="InterPro" id="IPR001204">
    <property type="entry name" value="Phos_transporter"/>
</dbReference>
<evidence type="ECO:0000313" key="7">
    <source>
        <dbReference type="EMBL" id="NBD25594.1"/>
    </source>
</evidence>
<dbReference type="Proteomes" id="UP000665561">
    <property type="component" value="Unassembled WGS sequence"/>
</dbReference>
<feature type="transmembrane region" description="Helical" evidence="6">
    <location>
        <begin position="302"/>
        <end position="328"/>
    </location>
</feature>
<protein>
    <submittedName>
        <fullName evidence="7">Inorganic phosphate transporter</fullName>
    </submittedName>
</protein>
<comment type="subcellular location">
    <subcellularLocation>
        <location evidence="1">Membrane</location>
        <topology evidence="1">Multi-pass membrane protein</topology>
    </subcellularLocation>
</comment>